<dbReference type="RefSeq" id="WP_089210417.1">
    <property type="nucleotide sequence ID" value="NZ_FZOD01000034.1"/>
</dbReference>
<protein>
    <submittedName>
        <fullName evidence="2">Uncharacterized protein</fullName>
    </submittedName>
</protein>
<dbReference type="AlphaFoldDB" id="A0A239LMD0"/>
<dbReference type="EMBL" id="FZOD01000034">
    <property type="protein sequence ID" value="SNT31450.1"/>
    <property type="molecule type" value="Genomic_DNA"/>
</dbReference>
<reference evidence="2 3" key="1">
    <citation type="submission" date="2017-06" db="EMBL/GenBank/DDBJ databases">
        <authorList>
            <person name="Kim H.J."/>
            <person name="Triplett B.A."/>
        </authorList>
    </citation>
    <scope>NUCLEOTIDE SEQUENCE [LARGE SCALE GENOMIC DNA]</scope>
    <source>
        <strain evidence="2 3">CGMCC 4.2132</strain>
    </source>
</reference>
<dbReference type="Proteomes" id="UP000198282">
    <property type="component" value="Unassembled WGS sequence"/>
</dbReference>
<evidence type="ECO:0000256" key="1">
    <source>
        <dbReference type="SAM" id="MobiDB-lite"/>
    </source>
</evidence>
<feature type="region of interest" description="Disordered" evidence="1">
    <location>
        <begin position="1"/>
        <end position="46"/>
    </location>
</feature>
<proteinExistence type="predicted"/>
<dbReference type="OrthoDB" id="9812856at2"/>
<keyword evidence="3" id="KW-1185">Reference proteome</keyword>
<accession>A0A239LMD0</accession>
<organism evidence="2 3">
    <name type="scientific">Streptosporangium subroseum</name>
    <dbReference type="NCBI Taxonomy" id="106412"/>
    <lineage>
        <taxon>Bacteria</taxon>
        <taxon>Bacillati</taxon>
        <taxon>Actinomycetota</taxon>
        <taxon>Actinomycetes</taxon>
        <taxon>Streptosporangiales</taxon>
        <taxon>Streptosporangiaceae</taxon>
        <taxon>Streptosporangium</taxon>
    </lineage>
</organism>
<evidence type="ECO:0000313" key="3">
    <source>
        <dbReference type="Proteomes" id="UP000198282"/>
    </source>
</evidence>
<gene>
    <name evidence="2" type="ORF">SAMN05216276_10342</name>
</gene>
<evidence type="ECO:0000313" key="2">
    <source>
        <dbReference type="EMBL" id="SNT31450.1"/>
    </source>
</evidence>
<sequence>MRSTGGDTDGFTAINTGGLAMEFGPSPDNPWDEDSMTDRPESPSVLTMAVYPDRTVVRAFDVLTGEQINEVEVANPLYRG</sequence>
<name>A0A239LMD0_9ACTN</name>